<comment type="caution">
    <text evidence="7">The sequence shown here is derived from an EMBL/GenBank/DDBJ whole genome shotgun (WGS) entry which is preliminary data.</text>
</comment>
<dbReference type="InterPro" id="IPR050301">
    <property type="entry name" value="NTE"/>
</dbReference>
<dbReference type="CDD" id="cd07205">
    <property type="entry name" value="Pat_PNPLA6_PNPLA7_NTE1_like"/>
    <property type="match status" value="1"/>
</dbReference>
<keyword evidence="5" id="KW-0732">Signal</keyword>
<feature type="chain" id="PRO_5047147691" evidence="5">
    <location>
        <begin position="19"/>
        <end position="741"/>
    </location>
</feature>
<keyword evidence="8" id="KW-1185">Reference proteome</keyword>
<dbReference type="InterPro" id="IPR002641">
    <property type="entry name" value="PNPLA_dom"/>
</dbReference>
<dbReference type="SUPFAM" id="SSF52151">
    <property type="entry name" value="FabD/lysophospholipase-like"/>
    <property type="match status" value="1"/>
</dbReference>
<dbReference type="PROSITE" id="PS51635">
    <property type="entry name" value="PNPLA"/>
    <property type="match status" value="1"/>
</dbReference>
<sequence>MKKILFLLIFFFTLGSYAQEEDPKVGLVLSGGGAKGLAHIGVLKVIEEAGIRIDYIGGTSMGAVIGALYASGYSASELDSIFHATNFNILIQDELPRSAKTFYEKKDAEKYAITLPFDNFDVSFPPALSKGQNVYNLMSKLTLHVQDRKRFEDLPIPFLAMATDVETGEEVILDSGFLPQAVSASAAIPTLFSPVLVEGRLLTDGGVLNNYPVEELRSRGAEIIIGVDVQDTLMERKDLNSAFEILTQLSNFNTIKSMREKIKLTDVYIGPDITPFNVMSFDKGNEIIQAGEIAAKKKLSELQAVAALQKQKDTLHQKRIAPVDSLYISDVRIEGNTSYPREYVLGKLKLRYPTAVSYKDLRWGINNLSATRNFNRINYQLIPLDKGYVMVLQLEENSNKMLLRLGVHYDNLYKSGGLVNLTRKSLLQSNDVASLDVVLGDNFRYNFHYYLDKGYYWSLGLRTRYNSFSKDVSFDFASENAVLEVDQINNLSIDYQDYTHQFYVETLFKQIFSLGMGLEHKYLDISSETIRPMADDAGNVGVFDQSSYYSTFGYLKLDSFDNKYYPSKGLYFDGDFHWYIHSTDFQENFSPFSVAKGTVGYVFSPLPNFVTRLSTEGGFRIGSTRNNIFDFFLGGYGNDFINTFVPFYGYDFIGLSGDSFTKLTVEFDYEFLTRNHVILTGNFANIENGLFTGGDWFTIPDYSGYAIGYGRDTFLGPVEVKYSVSPEVKRSYWFFSVGFWF</sequence>
<dbReference type="Pfam" id="PF19143">
    <property type="entry name" value="Omp85_2"/>
    <property type="match status" value="1"/>
</dbReference>
<keyword evidence="2 4" id="KW-0442">Lipid degradation</keyword>
<dbReference type="Gene3D" id="3.10.20.310">
    <property type="entry name" value="membrane protein fhac"/>
    <property type="match status" value="1"/>
</dbReference>
<dbReference type="Pfam" id="PF01734">
    <property type="entry name" value="Patatin"/>
    <property type="match status" value="1"/>
</dbReference>
<feature type="domain" description="PNPLA" evidence="6">
    <location>
        <begin position="27"/>
        <end position="217"/>
    </location>
</feature>
<protein>
    <submittedName>
        <fullName evidence="7">Patatin-like phospholipase family protein</fullName>
    </submittedName>
</protein>
<evidence type="ECO:0000256" key="1">
    <source>
        <dbReference type="ARBA" id="ARBA00022801"/>
    </source>
</evidence>
<evidence type="ECO:0000313" key="8">
    <source>
        <dbReference type="Proteomes" id="UP001597100"/>
    </source>
</evidence>
<feature type="active site" description="Proton acceptor" evidence="4">
    <location>
        <position position="204"/>
    </location>
</feature>
<reference evidence="8" key="1">
    <citation type="journal article" date="2019" name="Int. J. Syst. Evol. Microbiol.">
        <title>The Global Catalogue of Microorganisms (GCM) 10K type strain sequencing project: providing services to taxonomists for standard genome sequencing and annotation.</title>
        <authorList>
            <consortium name="The Broad Institute Genomics Platform"/>
            <consortium name="The Broad Institute Genome Sequencing Center for Infectious Disease"/>
            <person name="Wu L."/>
            <person name="Ma J."/>
        </authorList>
    </citation>
    <scope>NUCLEOTIDE SEQUENCE [LARGE SCALE GENOMIC DNA]</scope>
    <source>
        <strain evidence="8">CCUG 60898</strain>
    </source>
</reference>
<evidence type="ECO:0000256" key="2">
    <source>
        <dbReference type="ARBA" id="ARBA00022963"/>
    </source>
</evidence>
<gene>
    <name evidence="7" type="ORF">ACFQ1G_11425</name>
</gene>
<dbReference type="PANTHER" id="PTHR14226">
    <property type="entry name" value="NEUROPATHY TARGET ESTERASE/SWISS CHEESE D.MELANOGASTER"/>
    <property type="match status" value="1"/>
</dbReference>
<keyword evidence="3 4" id="KW-0443">Lipid metabolism</keyword>
<feature type="signal peptide" evidence="5">
    <location>
        <begin position="1"/>
        <end position="18"/>
    </location>
</feature>
<feature type="active site" description="Nucleophile" evidence="4">
    <location>
        <position position="60"/>
    </location>
</feature>
<accession>A0ABW3IJD8</accession>
<dbReference type="Proteomes" id="UP001597100">
    <property type="component" value="Unassembled WGS sequence"/>
</dbReference>
<dbReference type="InterPro" id="IPR043864">
    <property type="entry name" value="Omp85-like_dom"/>
</dbReference>
<feature type="short sequence motif" description="GXSXG" evidence="4">
    <location>
        <begin position="58"/>
        <end position="62"/>
    </location>
</feature>
<evidence type="ECO:0000313" key="7">
    <source>
        <dbReference type="EMBL" id="MFD0977403.1"/>
    </source>
</evidence>
<organism evidence="7 8">
    <name type="scientific">Salinimicrobium gaetbulicola</name>
    <dbReference type="NCBI Taxonomy" id="999702"/>
    <lineage>
        <taxon>Bacteria</taxon>
        <taxon>Pseudomonadati</taxon>
        <taxon>Bacteroidota</taxon>
        <taxon>Flavobacteriia</taxon>
        <taxon>Flavobacteriales</taxon>
        <taxon>Flavobacteriaceae</taxon>
        <taxon>Salinimicrobium</taxon>
    </lineage>
</organism>
<keyword evidence="1 4" id="KW-0378">Hydrolase</keyword>
<evidence type="ECO:0000256" key="3">
    <source>
        <dbReference type="ARBA" id="ARBA00023098"/>
    </source>
</evidence>
<dbReference type="PANTHER" id="PTHR14226:SF76">
    <property type="entry name" value="NTE FAMILY PROTEIN RSSA"/>
    <property type="match status" value="1"/>
</dbReference>
<name>A0ABW3IJD8_9FLAO</name>
<evidence type="ECO:0000256" key="4">
    <source>
        <dbReference type="PROSITE-ProRule" id="PRU01161"/>
    </source>
</evidence>
<evidence type="ECO:0000259" key="6">
    <source>
        <dbReference type="PROSITE" id="PS51635"/>
    </source>
</evidence>
<dbReference type="InterPro" id="IPR016035">
    <property type="entry name" value="Acyl_Trfase/lysoPLipase"/>
</dbReference>
<feature type="short sequence motif" description="GXGXXG" evidence="4">
    <location>
        <begin position="31"/>
        <end position="36"/>
    </location>
</feature>
<feature type="short sequence motif" description="DGA/G" evidence="4">
    <location>
        <begin position="204"/>
        <end position="206"/>
    </location>
</feature>
<evidence type="ECO:0000256" key="5">
    <source>
        <dbReference type="SAM" id="SignalP"/>
    </source>
</evidence>
<proteinExistence type="predicted"/>
<dbReference type="EMBL" id="JBHTJP010000035">
    <property type="protein sequence ID" value="MFD0977403.1"/>
    <property type="molecule type" value="Genomic_DNA"/>
</dbReference>
<dbReference type="RefSeq" id="WP_380739658.1">
    <property type="nucleotide sequence ID" value="NZ_JBHTJP010000035.1"/>
</dbReference>
<dbReference type="Gene3D" id="3.40.1090.10">
    <property type="entry name" value="Cytosolic phospholipase A2 catalytic domain"/>
    <property type="match status" value="2"/>
</dbReference>